<name>A0ABP1R5I5_9HEXA</name>
<reference evidence="2 3" key="1">
    <citation type="submission" date="2024-08" db="EMBL/GenBank/DDBJ databases">
        <authorList>
            <person name="Cucini C."/>
            <person name="Frati F."/>
        </authorList>
    </citation>
    <scope>NUCLEOTIDE SEQUENCE [LARGE SCALE GENOMIC DNA]</scope>
</reference>
<evidence type="ECO:0000313" key="3">
    <source>
        <dbReference type="Proteomes" id="UP001642540"/>
    </source>
</evidence>
<feature type="transmembrane region" description="Helical" evidence="1">
    <location>
        <begin position="49"/>
        <end position="68"/>
    </location>
</feature>
<accession>A0ABP1R5I5</accession>
<evidence type="ECO:0000313" key="2">
    <source>
        <dbReference type="EMBL" id="CAL8116889.1"/>
    </source>
</evidence>
<evidence type="ECO:0000256" key="1">
    <source>
        <dbReference type="SAM" id="Phobius"/>
    </source>
</evidence>
<keyword evidence="1" id="KW-0812">Transmembrane</keyword>
<organism evidence="2 3">
    <name type="scientific">Orchesella dallaii</name>
    <dbReference type="NCBI Taxonomy" id="48710"/>
    <lineage>
        <taxon>Eukaryota</taxon>
        <taxon>Metazoa</taxon>
        <taxon>Ecdysozoa</taxon>
        <taxon>Arthropoda</taxon>
        <taxon>Hexapoda</taxon>
        <taxon>Collembola</taxon>
        <taxon>Entomobryomorpha</taxon>
        <taxon>Entomobryoidea</taxon>
        <taxon>Orchesellidae</taxon>
        <taxon>Orchesellinae</taxon>
        <taxon>Orchesella</taxon>
    </lineage>
</organism>
<comment type="caution">
    <text evidence="2">The sequence shown here is derived from an EMBL/GenBank/DDBJ whole genome shotgun (WGS) entry which is preliminary data.</text>
</comment>
<proteinExistence type="predicted"/>
<keyword evidence="1" id="KW-0472">Membrane</keyword>
<keyword evidence="3" id="KW-1185">Reference proteome</keyword>
<gene>
    <name evidence="2" type="ORF">ODALV1_LOCUS17437</name>
</gene>
<dbReference type="EMBL" id="CAXLJM020000053">
    <property type="protein sequence ID" value="CAL8116889.1"/>
    <property type="molecule type" value="Genomic_DNA"/>
</dbReference>
<keyword evidence="1" id="KW-1133">Transmembrane helix</keyword>
<sequence>MFRLKRKAEVRFNDYPEVFIDELPTPLADLERDGKAGCLKYRDKEGRRIGAWNGGRIEVIIIVILYYFSL</sequence>
<dbReference type="Proteomes" id="UP001642540">
    <property type="component" value="Unassembled WGS sequence"/>
</dbReference>
<protein>
    <submittedName>
        <fullName evidence="2">Uncharacterized protein</fullName>
    </submittedName>
</protein>